<proteinExistence type="predicted"/>
<dbReference type="PANTHER" id="PTHR11685">
    <property type="entry name" value="RBR FAMILY RING FINGER AND IBR DOMAIN-CONTAINING"/>
    <property type="match status" value="1"/>
</dbReference>
<sequence>MSSYRTHCKRVALDREKSKIPETLAALPQLREQEQAREEAKAYLVELGVQRAILDETIAATGRIADGSGTAGTSGKTARRGTFLCPCPANNCRGMIEAASSRCGICDQRVCPKCWGPPREAEEKHVCNAADLETIQMLRKDSKPCPNCAVPIHRISGCNQMWCTHCRTGYNWNTGALSRGPIHNPHALRWYRDHGGGARAPEDVPCGELVQMHHLGLTRLHARKLEKTYQAVAEVDEKLARHRQALLAFDDLRLQYVLRELSEKQWQQKIFLRERANARAQATIDILATFQTLALERLRRLHEALNALRRPDEKEDDDSDDPFMGWKERIERNAVRSRSRVVRKAAYEKVVTTFVTEMGAIRLFVNDAFTDELAALGMKTPLQIDSEWNWSDRRVRRGRCGRRNRRYR</sequence>
<dbReference type="EMBL" id="MK500339">
    <property type="protein sequence ID" value="QBK86960.1"/>
    <property type="molecule type" value="Genomic_DNA"/>
</dbReference>
<protein>
    <submittedName>
        <fullName evidence="1">E3 ubiquitin-protein ligase</fullName>
    </submittedName>
</protein>
<dbReference type="InterPro" id="IPR031127">
    <property type="entry name" value="E3_UB_ligase_RBR"/>
</dbReference>
<organism evidence="1">
    <name type="scientific">Marseillevirus LCMAC103</name>
    <dbReference type="NCBI Taxonomy" id="2506604"/>
    <lineage>
        <taxon>Viruses</taxon>
        <taxon>Varidnaviria</taxon>
        <taxon>Bamfordvirae</taxon>
        <taxon>Nucleocytoviricota</taxon>
        <taxon>Megaviricetes</taxon>
        <taxon>Pimascovirales</taxon>
        <taxon>Pimascovirales incertae sedis</taxon>
        <taxon>Marseilleviridae</taxon>
    </lineage>
</organism>
<gene>
    <name evidence="1" type="ORF">LCMAC103_03020</name>
</gene>
<accession>A0A481YV90</accession>
<dbReference type="Gene3D" id="1.20.120.1750">
    <property type="match status" value="1"/>
</dbReference>
<reference evidence="1" key="1">
    <citation type="journal article" date="2019" name="MBio">
        <title>Virus Genomes from Deep Sea Sediments Expand the Ocean Megavirome and Support Independent Origins of Viral Gigantism.</title>
        <authorList>
            <person name="Backstrom D."/>
            <person name="Yutin N."/>
            <person name="Jorgensen S.L."/>
            <person name="Dharamshi J."/>
            <person name="Homa F."/>
            <person name="Zaremba-Niedwiedzka K."/>
            <person name="Spang A."/>
            <person name="Wolf Y.I."/>
            <person name="Koonin E.V."/>
            <person name="Ettema T.J."/>
        </authorList>
    </citation>
    <scope>NUCLEOTIDE SEQUENCE</scope>
</reference>
<dbReference type="SUPFAM" id="SSF57850">
    <property type="entry name" value="RING/U-box"/>
    <property type="match status" value="1"/>
</dbReference>
<dbReference type="GO" id="GO:0004842">
    <property type="term" value="F:ubiquitin-protein transferase activity"/>
    <property type="evidence" value="ECO:0007669"/>
    <property type="project" value="InterPro"/>
</dbReference>
<evidence type="ECO:0000313" key="1">
    <source>
        <dbReference type="EMBL" id="QBK86960.1"/>
    </source>
</evidence>
<name>A0A481YV90_9VIRU</name>
<dbReference type="GO" id="GO:0016567">
    <property type="term" value="P:protein ubiquitination"/>
    <property type="evidence" value="ECO:0007669"/>
    <property type="project" value="InterPro"/>
</dbReference>